<dbReference type="OrthoDB" id="771136at2759"/>
<dbReference type="Proteomes" id="UP000016930">
    <property type="component" value="Unassembled WGS sequence"/>
</dbReference>
<keyword evidence="3" id="KW-1015">Disulfide bond</keyword>
<evidence type="ECO:0000256" key="2">
    <source>
        <dbReference type="PIRSR" id="PIRSR601461-1"/>
    </source>
</evidence>
<dbReference type="AlphaFoldDB" id="M2PDZ1"/>
<reference evidence="6 7" key="1">
    <citation type="journal article" date="2012" name="Proc. Natl. Acad. Sci. U.S.A.">
        <title>Comparative genomics of Ceriporiopsis subvermispora and Phanerochaete chrysosporium provide insight into selective ligninolysis.</title>
        <authorList>
            <person name="Fernandez-Fueyo E."/>
            <person name="Ruiz-Duenas F.J."/>
            <person name="Ferreira P."/>
            <person name="Floudas D."/>
            <person name="Hibbett D.S."/>
            <person name="Canessa P."/>
            <person name="Larrondo L.F."/>
            <person name="James T.Y."/>
            <person name="Seelenfreund D."/>
            <person name="Lobos S."/>
            <person name="Polanco R."/>
            <person name="Tello M."/>
            <person name="Honda Y."/>
            <person name="Watanabe T."/>
            <person name="Watanabe T."/>
            <person name="Ryu J.S."/>
            <person name="Kubicek C.P."/>
            <person name="Schmoll M."/>
            <person name="Gaskell J."/>
            <person name="Hammel K.E."/>
            <person name="St John F.J."/>
            <person name="Vanden Wymelenberg A."/>
            <person name="Sabat G."/>
            <person name="Splinter BonDurant S."/>
            <person name="Syed K."/>
            <person name="Yadav J.S."/>
            <person name="Doddapaneni H."/>
            <person name="Subramanian V."/>
            <person name="Lavin J.L."/>
            <person name="Oguiza J.A."/>
            <person name="Perez G."/>
            <person name="Pisabarro A.G."/>
            <person name="Ramirez L."/>
            <person name="Santoyo F."/>
            <person name="Master E."/>
            <person name="Coutinho P.M."/>
            <person name="Henrissat B."/>
            <person name="Lombard V."/>
            <person name="Magnuson J.K."/>
            <person name="Kuees U."/>
            <person name="Hori C."/>
            <person name="Igarashi K."/>
            <person name="Samejima M."/>
            <person name="Held B.W."/>
            <person name="Barry K.W."/>
            <person name="LaButti K.M."/>
            <person name="Lapidus A."/>
            <person name="Lindquist E.A."/>
            <person name="Lucas S.M."/>
            <person name="Riley R."/>
            <person name="Salamov A.A."/>
            <person name="Hoffmeister D."/>
            <person name="Schwenk D."/>
            <person name="Hadar Y."/>
            <person name="Yarden O."/>
            <person name="de Vries R.P."/>
            <person name="Wiebenga A."/>
            <person name="Stenlid J."/>
            <person name="Eastwood D."/>
            <person name="Grigoriev I.V."/>
            <person name="Berka R.M."/>
            <person name="Blanchette R.A."/>
            <person name="Kersten P."/>
            <person name="Martinez A.T."/>
            <person name="Vicuna R."/>
            <person name="Cullen D."/>
        </authorList>
    </citation>
    <scope>NUCLEOTIDE SEQUENCE [LARGE SCALE GENOMIC DNA]</scope>
    <source>
        <strain evidence="6 7">B</strain>
    </source>
</reference>
<evidence type="ECO:0000256" key="4">
    <source>
        <dbReference type="SAM" id="SignalP"/>
    </source>
</evidence>
<proteinExistence type="inferred from homology"/>
<feature type="domain" description="Peptidase A1" evidence="5">
    <location>
        <begin position="70"/>
        <end position="412"/>
    </location>
</feature>
<evidence type="ECO:0000256" key="1">
    <source>
        <dbReference type="ARBA" id="ARBA00007447"/>
    </source>
</evidence>
<dbReference type="PANTHER" id="PTHR47966">
    <property type="entry name" value="BETA-SITE APP-CLEAVING ENZYME, ISOFORM A-RELATED"/>
    <property type="match status" value="1"/>
</dbReference>
<feature type="signal peptide" evidence="4">
    <location>
        <begin position="1"/>
        <end position="23"/>
    </location>
</feature>
<feature type="disulfide bond" evidence="3">
    <location>
        <begin position="333"/>
        <end position="367"/>
    </location>
</feature>
<keyword evidence="7" id="KW-1185">Reference proteome</keyword>
<dbReference type="PRINTS" id="PR00792">
    <property type="entry name" value="PEPSIN"/>
</dbReference>
<evidence type="ECO:0000256" key="3">
    <source>
        <dbReference type="PIRSR" id="PIRSR601461-2"/>
    </source>
</evidence>
<dbReference type="HOGENOM" id="CLU_037038_0_0_1"/>
<evidence type="ECO:0000259" key="5">
    <source>
        <dbReference type="PROSITE" id="PS51767"/>
    </source>
</evidence>
<dbReference type="GO" id="GO:0004190">
    <property type="term" value="F:aspartic-type endopeptidase activity"/>
    <property type="evidence" value="ECO:0007669"/>
    <property type="project" value="InterPro"/>
</dbReference>
<dbReference type="GO" id="GO:0006508">
    <property type="term" value="P:proteolysis"/>
    <property type="evidence" value="ECO:0007669"/>
    <property type="project" value="InterPro"/>
</dbReference>
<accession>M2PDZ1</accession>
<comment type="similarity">
    <text evidence="1">Belongs to the peptidase A1 family.</text>
</comment>
<dbReference type="InterPro" id="IPR021109">
    <property type="entry name" value="Peptidase_aspartic_dom_sf"/>
</dbReference>
<protein>
    <recommendedName>
        <fullName evidence="5">Peptidase A1 domain-containing protein</fullName>
    </recommendedName>
</protein>
<keyword evidence="4" id="KW-0732">Signal</keyword>
<dbReference type="Pfam" id="PF00026">
    <property type="entry name" value="Asp"/>
    <property type="match status" value="1"/>
</dbReference>
<dbReference type="PANTHER" id="PTHR47966:SF74">
    <property type="entry name" value="AGR407CP"/>
    <property type="match status" value="1"/>
</dbReference>
<dbReference type="CDD" id="cd05471">
    <property type="entry name" value="pepsin_like"/>
    <property type="match status" value="1"/>
</dbReference>
<dbReference type="SUPFAM" id="SSF50630">
    <property type="entry name" value="Acid proteases"/>
    <property type="match status" value="1"/>
</dbReference>
<feature type="disulfide bond" evidence="3">
    <location>
        <begin position="99"/>
        <end position="104"/>
    </location>
</feature>
<evidence type="ECO:0000313" key="6">
    <source>
        <dbReference type="EMBL" id="EMD34064.1"/>
    </source>
</evidence>
<dbReference type="InterPro" id="IPR033121">
    <property type="entry name" value="PEPTIDASE_A1"/>
</dbReference>
<feature type="active site" evidence="2">
    <location>
        <position position="86"/>
    </location>
</feature>
<name>M2PDZ1_CERS8</name>
<dbReference type="EMBL" id="KB445804">
    <property type="protein sequence ID" value="EMD34064.1"/>
    <property type="molecule type" value="Genomic_DNA"/>
</dbReference>
<organism evidence="6 7">
    <name type="scientific">Ceriporiopsis subvermispora (strain B)</name>
    <name type="common">White-rot fungus</name>
    <name type="synonym">Gelatoporia subvermispora</name>
    <dbReference type="NCBI Taxonomy" id="914234"/>
    <lineage>
        <taxon>Eukaryota</taxon>
        <taxon>Fungi</taxon>
        <taxon>Dikarya</taxon>
        <taxon>Basidiomycota</taxon>
        <taxon>Agaricomycotina</taxon>
        <taxon>Agaricomycetes</taxon>
        <taxon>Polyporales</taxon>
        <taxon>Gelatoporiaceae</taxon>
        <taxon>Gelatoporia</taxon>
    </lineage>
</organism>
<sequence>MFLRSLAVVSVVLFNGLLASTASINYKYARGANSGLGVRQWLESLESWMNLTNSGAGIIPVSLSKDSESYFALMSVGNISFQVALDTASSDLWLVSSGCPTSSCTAVPRYQLGYRSPTFVPVNNNQTTFNVSFVDGTGASGFVARESIQVANMTVASQAFGVVTASNVTLNDEISGVLGLGFPRLSSISNSVVNATPFFATLAQQGQLNYPIFGLSLTRNASGSLTLGAVDASVVTNRSLIEWNEVVPFAPFGSESNTSSYLQWTIQLSGISVNGSDLTPIPTYPKDTSNHSLALFDVGSPGLYGPYQDVARIYSFIEGSRLVGTDGQWVVPCDASEVMSFRFGQQNFTLQPSDYLIGPASGDPDLCLSWPVALPPSSDGIDWQLGGAFLRTVYSIFSFGIDSKEPPMIGLYPLNNASAPVESPDAVASFLSSASATVATTLPNFVFSTPSFTTPPYAFNTSVKAPPGLIVSSGLATSTYSPVLNTRHPDATALPIVSPSPTLFTLIQTNANGQIITSISTASAPSITLGEPPGWTSGASRISTGFPVVMASIVTASLYLLL</sequence>
<dbReference type="InterPro" id="IPR034164">
    <property type="entry name" value="Pepsin-like_dom"/>
</dbReference>
<dbReference type="STRING" id="914234.M2PDZ1"/>
<feature type="active site" evidence="2">
    <location>
        <position position="297"/>
    </location>
</feature>
<evidence type="ECO:0000313" key="7">
    <source>
        <dbReference type="Proteomes" id="UP000016930"/>
    </source>
</evidence>
<dbReference type="Gene3D" id="2.40.70.10">
    <property type="entry name" value="Acid Proteases"/>
    <property type="match status" value="2"/>
</dbReference>
<dbReference type="PROSITE" id="PS51767">
    <property type="entry name" value="PEPTIDASE_A1"/>
    <property type="match status" value="1"/>
</dbReference>
<dbReference type="InterPro" id="IPR001461">
    <property type="entry name" value="Aspartic_peptidase_A1"/>
</dbReference>
<gene>
    <name evidence="6" type="ORF">CERSUDRAFT_117574</name>
</gene>
<feature type="chain" id="PRO_5004022610" description="Peptidase A1 domain-containing protein" evidence="4">
    <location>
        <begin position="24"/>
        <end position="562"/>
    </location>
</feature>